<evidence type="ECO:0000313" key="8">
    <source>
        <dbReference type="Proteomes" id="UP001326715"/>
    </source>
</evidence>
<evidence type="ECO:0000313" key="6">
    <source>
        <dbReference type="EMBL" id="WQG90300.1"/>
    </source>
</evidence>
<evidence type="ECO:0000256" key="1">
    <source>
        <dbReference type="ARBA" id="ARBA00023015"/>
    </source>
</evidence>
<dbReference type="Gene3D" id="1.10.10.10">
    <property type="entry name" value="Winged helix-like DNA-binding domain superfamily/Winged helix DNA-binding domain"/>
    <property type="match status" value="1"/>
</dbReference>
<dbReference type="PROSITE" id="PS51118">
    <property type="entry name" value="HTH_HXLR"/>
    <property type="match status" value="1"/>
</dbReference>
<dbReference type="InterPro" id="IPR002577">
    <property type="entry name" value="HTH_HxlR"/>
</dbReference>
<evidence type="ECO:0000256" key="3">
    <source>
        <dbReference type="ARBA" id="ARBA00023163"/>
    </source>
</evidence>
<dbReference type="GO" id="GO:0003677">
    <property type="term" value="F:DNA binding"/>
    <property type="evidence" value="ECO:0007669"/>
    <property type="project" value="UniProtKB-KW"/>
</dbReference>
<evidence type="ECO:0000313" key="7">
    <source>
        <dbReference type="Proteomes" id="UP000183788"/>
    </source>
</evidence>
<keyword evidence="3" id="KW-0804">Transcription</keyword>
<dbReference type="Proteomes" id="UP000183788">
    <property type="component" value="Unassembled WGS sequence"/>
</dbReference>
<dbReference type="InterPro" id="IPR036388">
    <property type="entry name" value="WH-like_DNA-bd_sf"/>
</dbReference>
<dbReference type="EMBL" id="FPIZ01000015">
    <property type="protein sequence ID" value="SFW76883.1"/>
    <property type="molecule type" value="Genomic_DNA"/>
</dbReference>
<feature type="domain" description="HTH hxlR-type" evidence="4">
    <location>
        <begin position="14"/>
        <end position="113"/>
    </location>
</feature>
<protein>
    <submittedName>
        <fullName evidence="6">Helix-turn-helix domain-containing protein</fullName>
    </submittedName>
    <submittedName>
        <fullName evidence="5">Transcriptional regulator, HxlR family</fullName>
    </submittedName>
</protein>
<dbReference type="RefSeq" id="WP_072363476.1">
    <property type="nucleotide sequence ID" value="NZ_CP139972.1"/>
</dbReference>
<dbReference type="OrthoDB" id="7678715at2"/>
<sequence>MSENNSEKFQPAFCPIRHVLDRFGDKWSILVVELLSHKGRMRFSEIANNIGDISQKMLTVTLRSLEADGLISREFFPEIPPRVEYELTALGKSLIPPINNLLHWGQEHLETILNNRKRYEEKDQEKAKGKKAYS</sequence>
<reference evidence="5 7" key="1">
    <citation type="submission" date="2016-11" db="EMBL/GenBank/DDBJ databases">
        <authorList>
            <person name="Jaros S."/>
            <person name="Januszkiewicz K."/>
            <person name="Wedrychowicz H."/>
        </authorList>
    </citation>
    <scope>NUCLEOTIDE SEQUENCE [LARGE SCALE GENOMIC DNA]</scope>
    <source>
        <strain evidence="5 7">DSM 784</strain>
    </source>
</reference>
<dbReference type="PANTHER" id="PTHR33204">
    <property type="entry name" value="TRANSCRIPTIONAL REGULATOR, MARR FAMILY"/>
    <property type="match status" value="1"/>
</dbReference>
<dbReference type="EMBL" id="CP140154">
    <property type="protein sequence ID" value="WQG90300.1"/>
    <property type="molecule type" value="Genomic_DNA"/>
</dbReference>
<accession>A0A1K1RXK6</accession>
<keyword evidence="8" id="KW-1185">Reference proteome</keyword>
<dbReference type="PANTHER" id="PTHR33204:SF39">
    <property type="entry name" value="TRANSCRIPTIONAL REGULATORY PROTEIN"/>
    <property type="match status" value="1"/>
</dbReference>
<organism evidence="5 7">
    <name type="scientific">Chitinophaga sancti</name>
    <dbReference type="NCBI Taxonomy" id="1004"/>
    <lineage>
        <taxon>Bacteria</taxon>
        <taxon>Pseudomonadati</taxon>
        <taxon>Bacteroidota</taxon>
        <taxon>Chitinophagia</taxon>
        <taxon>Chitinophagales</taxon>
        <taxon>Chitinophagaceae</taxon>
        <taxon>Chitinophaga</taxon>
    </lineage>
</organism>
<gene>
    <name evidence="5" type="ORF">SAMN05661012_04431</name>
    <name evidence="6" type="ORF">SR876_02240</name>
</gene>
<dbReference type="Proteomes" id="UP001326715">
    <property type="component" value="Chromosome"/>
</dbReference>
<proteinExistence type="predicted"/>
<dbReference type="SUPFAM" id="SSF46785">
    <property type="entry name" value="Winged helix' DNA-binding domain"/>
    <property type="match status" value="1"/>
</dbReference>
<evidence type="ECO:0000313" key="5">
    <source>
        <dbReference type="EMBL" id="SFW76883.1"/>
    </source>
</evidence>
<dbReference type="InterPro" id="IPR036390">
    <property type="entry name" value="WH_DNA-bd_sf"/>
</dbReference>
<dbReference type="AlphaFoldDB" id="A0A1K1RXK6"/>
<keyword evidence="1" id="KW-0805">Transcription regulation</keyword>
<name>A0A1K1RXK6_9BACT</name>
<keyword evidence="2" id="KW-0238">DNA-binding</keyword>
<reference evidence="6 8" key="2">
    <citation type="submission" date="2023-11" db="EMBL/GenBank/DDBJ databases">
        <title>MicrobeMod: A computational toolkit for identifying prokaryotic methylation and restriction-modification with nanopore sequencing.</title>
        <authorList>
            <person name="Crits-Christoph A."/>
            <person name="Kang S.C."/>
            <person name="Lee H."/>
            <person name="Ostrov N."/>
        </authorList>
    </citation>
    <scope>NUCLEOTIDE SEQUENCE [LARGE SCALE GENOMIC DNA]</scope>
    <source>
        <strain evidence="6 8">ATCC 23090</strain>
    </source>
</reference>
<dbReference type="Pfam" id="PF01638">
    <property type="entry name" value="HxlR"/>
    <property type="match status" value="1"/>
</dbReference>
<evidence type="ECO:0000256" key="2">
    <source>
        <dbReference type="ARBA" id="ARBA00023125"/>
    </source>
</evidence>
<evidence type="ECO:0000259" key="4">
    <source>
        <dbReference type="PROSITE" id="PS51118"/>
    </source>
</evidence>